<feature type="region of interest" description="Disordered" evidence="1">
    <location>
        <begin position="424"/>
        <end position="446"/>
    </location>
</feature>
<feature type="region of interest" description="Disordered" evidence="1">
    <location>
        <begin position="147"/>
        <end position="204"/>
    </location>
</feature>
<accession>A0AAD8IYC9</accession>
<evidence type="ECO:0000256" key="1">
    <source>
        <dbReference type="SAM" id="MobiDB-lite"/>
    </source>
</evidence>
<dbReference type="Pfam" id="PF14309">
    <property type="entry name" value="DUF4378"/>
    <property type="match status" value="1"/>
</dbReference>
<evidence type="ECO:0000313" key="3">
    <source>
        <dbReference type="EMBL" id="KAK1392622.1"/>
    </source>
</evidence>
<reference evidence="3" key="1">
    <citation type="submission" date="2023-02" db="EMBL/GenBank/DDBJ databases">
        <title>Genome of toxic invasive species Heracleum sosnowskyi carries increased number of genes despite the absence of recent whole-genome duplications.</title>
        <authorList>
            <person name="Schelkunov M."/>
            <person name="Shtratnikova V."/>
            <person name="Makarenko M."/>
            <person name="Klepikova A."/>
            <person name="Omelchenko D."/>
            <person name="Novikova G."/>
            <person name="Obukhova E."/>
            <person name="Bogdanov V."/>
            <person name="Penin A."/>
            <person name="Logacheva M."/>
        </authorList>
    </citation>
    <scope>NUCLEOTIDE SEQUENCE</scope>
    <source>
        <strain evidence="3">Hsosn_3</strain>
        <tissue evidence="3">Leaf</tissue>
    </source>
</reference>
<protein>
    <recommendedName>
        <fullName evidence="2">DUF4378 domain-containing protein</fullName>
    </recommendedName>
</protein>
<name>A0AAD8IYC9_9APIA</name>
<dbReference type="EMBL" id="JAUIZM010000003">
    <property type="protein sequence ID" value="KAK1392622.1"/>
    <property type="molecule type" value="Genomic_DNA"/>
</dbReference>
<reference evidence="3" key="2">
    <citation type="submission" date="2023-05" db="EMBL/GenBank/DDBJ databases">
        <authorList>
            <person name="Schelkunov M.I."/>
        </authorList>
    </citation>
    <scope>NUCLEOTIDE SEQUENCE</scope>
    <source>
        <strain evidence="3">Hsosn_3</strain>
        <tissue evidence="3">Leaf</tissue>
    </source>
</reference>
<proteinExistence type="predicted"/>
<sequence length="834" mass="94337">MDRLRRLRISNKNDQGDQHVCQEKYKSKLPSSSLVARLMVFNGLKSQKPIHRQHKSSVEHNLPRTSPVALQGDAHLLGGKSNKKRFTEQPECKDIFEDKFTKSGSNKDTILELLEKPNTLFLKHLQGVRESSSRSLCSHLPIPRQSSLEISEAKDQKVKRKTSKGHNIGSKKTHENGILSLSSTLSSTRDHPRPSKIGEVKEGTNKGTSRIVILKPNYAMVREAPNFFSSHDPSRVKVSGSRKAKGNMNDRTTDEDFVDGVEVSASRVREDKRKGKKLIKESSETTRVMKETEAKGTSKRFNRDVQGVFTRMRTDFPFNIREIPGTGGLHDFSQIDSASESEVMKMTSYDSTESLISIQAKKRLLERWRKAQRNEHVRASRKGSTLGEMLCIPEDKLKNLDASNARRDSPLGISSAYGWTDKLSKIKPRSRSSPPPGTRNEELYAERIHRNDDKLLLSKEARYQSQSDEVHGNFTKKEDFSSKNSRSSKRKSQSRHRRAYNSYALLESHISCYETDLMKNDFPEEKYMVPPPVTSTFGTGASTTVEYLTASSTFSDACYPDISISMLERCDSSGAGQEHYLKHLGAEAESSGRSKEADPSPISVLEVTSREDVSSGTEHFKQVSVDLHDLRKQLSLLSRESKTIFDAPMHIETDFAGEGSGLAADDEEIVVSECWESFYIADVLIECGLYDLDTCIFMPILKGPNHPLGPWVFHNLEKKYCNEMSAPKYERMLLFDRIRAAVLEISQSRMSPWVKPVTTELGLKWPKCELRNELHKLLAIQDTEVKEVISGKVIDKVTYWGDLRNSVDIIGTKIEWSLTNDLLMELVFELQFDV</sequence>
<evidence type="ECO:0000259" key="2">
    <source>
        <dbReference type="Pfam" id="PF14309"/>
    </source>
</evidence>
<gene>
    <name evidence="3" type="ORF">POM88_011678</name>
</gene>
<comment type="caution">
    <text evidence="3">The sequence shown here is derived from an EMBL/GenBank/DDBJ whole genome shotgun (WGS) entry which is preliminary data.</text>
</comment>
<feature type="domain" description="DUF4378" evidence="2">
    <location>
        <begin position="678"/>
        <end position="825"/>
    </location>
</feature>
<dbReference type="PANTHER" id="PTHR46836:SF8">
    <property type="entry name" value="AFADIN"/>
    <property type="match status" value="1"/>
</dbReference>
<feature type="compositionally biased region" description="Basic and acidic residues" evidence="1">
    <location>
        <begin position="463"/>
        <end position="481"/>
    </location>
</feature>
<dbReference type="InterPro" id="IPR025486">
    <property type="entry name" value="DUF4378"/>
</dbReference>
<dbReference type="AlphaFoldDB" id="A0AAD8IYC9"/>
<feature type="compositionally biased region" description="Basic residues" evidence="1">
    <location>
        <begin position="486"/>
        <end position="497"/>
    </location>
</feature>
<keyword evidence="4" id="KW-1185">Reference proteome</keyword>
<dbReference type="Proteomes" id="UP001237642">
    <property type="component" value="Unassembled WGS sequence"/>
</dbReference>
<dbReference type="PANTHER" id="PTHR46836">
    <property type="entry name" value="AFADIN"/>
    <property type="match status" value="1"/>
</dbReference>
<organism evidence="3 4">
    <name type="scientific">Heracleum sosnowskyi</name>
    <dbReference type="NCBI Taxonomy" id="360622"/>
    <lineage>
        <taxon>Eukaryota</taxon>
        <taxon>Viridiplantae</taxon>
        <taxon>Streptophyta</taxon>
        <taxon>Embryophyta</taxon>
        <taxon>Tracheophyta</taxon>
        <taxon>Spermatophyta</taxon>
        <taxon>Magnoliopsida</taxon>
        <taxon>eudicotyledons</taxon>
        <taxon>Gunneridae</taxon>
        <taxon>Pentapetalae</taxon>
        <taxon>asterids</taxon>
        <taxon>campanulids</taxon>
        <taxon>Apiales</taxon>
        <taxon>Apiaceae</taxon>
        <taxon>Apioideae</taxon>
        <taxon>apioid superclade</taxon>
        <taxon>Tordylieae</taxon>
        <taxon>Tordyliinae</taxon>
        <taxon>Heracleum</taxon>
    </lineage>
</organism>
<feature type="compositionally biased region" description="Basic and acidic residues" evidence="1">
    <location>
        <begin position="188"/>
        <end position="204"/>
    </location>
</feature>
<evidence type="ECO:0000313" key="4">
    <source>
        <dbReference type="Proteomes" id="UP001237642"/>
    </source>
</evidence>
<feature type="region of interest" description="Disordered" evidence="1">
    <location>
        <begin position="463"/>
        <end position="497"/>
    </location>
</feature>
<feature type="region of interest" description="Disordered" evidence="1">
    <location>
        <begin position="231"/>
        <end position="253"/>
    </location>
</feature>